<gene>
    <name evidence="1" type="ORF">DZC75_13510</name>
</gene>
<dbReference type="Proteomes" id="UP000258127">
    <property type="component" value="Chromosome"/>
</dbReference>
<keyword evidence="2" id="KW-1185">Reference proteome</keyword>
<evidence type="ECO:0000313" key="2">
    <source>
        <dbReference type="Proteomes" id="UP000258127"/>
    </source>
</evidence>
<dbReference type="RefSeq" id="WP_029612041.1">
    <property type="nucleotide sequence ID" value="NZ_CP031641.1"/>
</dbReference>
<sequence length="170" mass="19730">MSHRDRLEATCPRCQGQALFIEPFEFTTVLPTDQPARRWGGWYVVERYPQLLPWQAPAGSSSQHLLHGSSHGQGYVPLTRGVVECQTCQAPFVHLLNWPQDAWWQWSVRGRLLWAWDRDHARRIVEYVRATDRPRRGVYGDIANLPAYFLAAKQRDTVIKLIERTLNATH</sequence>
<proteinExistence type="predicted"/>
<organism evidence="1 2">
    <name type="scientific">Pseudomonas parafulva</name>
    <dbReference type="NCBI Taxonomy" id="157782"/>
    <lineage>
        <taxon>Bacteria</taxon>
        <taxon>Pseudomonadati</taxon>
        <taxon>Pseudomonadota</taxon>
        <taxon>Gammaproteobacteria</taxon>
        <taxon>Pseudomonadales</taxon>
        <taxon>Pseudomonadaceae</taxon>
        <taxon>Pseudomonas</taxon>
    </lineage>
</organism>
<protein>
    <submittedName>
        <fullName evidence="1">Uncharacterized protein</fullName>
    </submittedName>
</protein>
<reference evidence="1 2" key="1">
    <citation type="submission" date="2018-08" db="EMBL/GenBank/DDBJ databases">
        <authorList>
            <person name="Lee Y."/>
            <person name="Kakembo D."/>
        </authorList>
    </citation>
    <scope>NUCLEOTIDE SEQUENCE [LARGE SCALE GENOMIC DNA]</scope>
    <source>
        <strain evidence="1 2">JBCS1880</strain>
    </source>
</reference>
<evidence type="ECO:0000313" key="1">
    <source>
        <dbReference type="EMBL" id="AXO88967.1"/>
    </source>
</evidence>
<dbReference type="EMBL" id="CP031641">
    <property type="protein sequence ID" value="AXO88967.1"/>
    <property type="molecule type" value="Genomic_DNA"/>
</dbReference>
<accession>A0AAI8PC09</accession>
<name>A0AAI8PC09_9PSED</name>
<dbReference type="AlphaFoldDB" id="A0AAI8PC09"/>